<keyword evidence="2" id="KW-0645">Protease</keyword>
<dbReference type="OMA" id="WGLINAK"/>
<evidence type="ECO:0000256" key="4">
    <source>
        <dbReference type="ARBA" id="ARBA00022801"/>
    </source>
</evidence>
<dbReference type="InParanoid" id="Q2M157"/>
<organism evidence="8 9">
    <name type="scientific">Drosophila pseudoobscura pseudoobscura</name>
    <name type="common">Fruit fly</name>
    <dbReference type="NCBI Taxonomy" id="46245"/>
    <lineage>
        <taxon>Eukaryota</taxon>
        <taxon>Metazoa</taxon>
        <taxon>Ecdysozoa</taxon>
        <taxon>Arthropoda</taxon>
        <taxon>Hexapoda</taxon>
        <taxon>Insecta</taxon>
        <taxon>Pterygota</taxon>
        <taxon>Neoptera</taxon>
        <taxon>Endopterygota</taxon>
        <taxon>Diptera</taxon>
        <taxon>Brachycera</taxon>
        <taxon>Muscomorpha</taxon>
        <taxon>Ephydroidea</taxon>
        <taxon>Drosophilidae</taxon>
        <taxon>Drosophila</taxon>
        <taxon>Sophophora</taxon>
    </lineage>
</organism>
<dbReference type="Proteomes" id="UP000001819">
    <property type="component" value="Chromosome X"/>
</dbReference>
<evidence type="ECO:0000256" key="3">
    <source>
        <dbReference type="ARBA" id="ARBA00022729"/>
    </source>
</evidence>
<dbReference type="PANTHER" id="PTHR24276:SF94">
    <property type="entry name" value="AT20289P-RELATED"/>
    <property type="match status" value="1"/>
</dbReference>
<dbReference type="GeneID" id="4813400"/>
<dbReference type="InterPro" id="IPR001254">
    <property type="entry name" value="Trypsin_dom"/>
</dbReference>
<evidence type="ECO:0000313" key="9">
    <source>
        <dbReference type="RefSeq" id="XP_001353216.2"/>
    </source>
</evidence>
<dbReference type="MEROPS" id="S01.A41"/>
<sequence>MRLFLVLVAALLAAVNHVHAQENLTIDTDMLSKLVSPPSVYSRVIGGEYTTIEKLGGYLVAMRYRNDFICGGGLLASRIVLTAAHCFLGRELVQRWEVQAGITSLSQNGQRVELAEYISPSAFREQDMHMDVALGLLSRPVWGRNIMHLKLCTTKLTFGLQLTVAGWGLINAKASNYQTHLRKVNVPILNRKQCLATYMDTVNLTDSMFCAGVLGKKDACTFDSGGPLVINNQVCGIVSFGIGCASPKYPGVYTDVSFVKPFIQRTMAVLLKKR</sequence>
<dbReference type="FunCoup" id="Q2M157">
    <property type="interactions" value="33"/>
</dbReference>
<dbReference type="STRING" id="46245.Q2M157"/>
<reference evidence="9" key="1">
    <citation type="submission" date="2025-08" db="UniProtKB">
        <authorList>
            <consortium name="RefSeq"/>
        </authorList>
    </citation>
    <scope>IDENTIFICATION</scope>
    <source>
        <strain evidence="9">MV-25-SWS-2005</strain>
        <tissue evidence="9">Whole body</tissue>
    </source>
</reference>
<evidence type="ECO:0000256" key="5">
    <source>
        <dbReference type="ARBA" id="ARBA00022825"/>
    </source>
</evidence>
<dbReference type="GO" id="GO:0004252">
    <property type="term" value="F:serine-type endopeptidase activity"/>
    <property type="evidence" value="ECO:0007669"/>
    <property type="project" value="InterPro"/>
</dbReference>
<dbReference type="CDD" id="cd00190">
    <property type="entry name" value="Tryp_SPc"/>
    <property type="match status" value="1"/>
</dbReference>
<evidence type="ECO:0000256" key="2">
    <source>
        <dbReference type="ARBA" id="ARBA00022670"/>
    </source>
</evidence>
<dbReference type="KEGG" id="dpo:4813400"/>
<dbReference type="PROSITE" id="PS00134">
    <property type="entry name" value="TRYPSIN_HIS"/>
    <property type="match status" value="1"/>
</dbReference>
<dbReference type="SMART" id="SM00020">
    <property type="entry name" value="Tryp_SPc"/>
    <property type="match status" value="1"/>
</dbReference>
<keyword evidence="8" id="KW-1185">Reference proteome</keyword>
<proteinExistence type="inferred from homology"/>
<dbReference type="SUPFAM" id="SSF50494">
    <property type="entry name" value="Trypsin-like serine proteases"/>
    <property type="match status" value="1"/>
</dbReference>
<keyword evidence="6" id="KW-0865">Zymogen</keyword>
<dbReference type="Gene3D" id="2.40.10.10">
    <property type="entry name" value="Trypsin-like serine proteases"/>
    <property type="match status" value="1"/>
</dbReference>
<dbReference type="RefSeq" id="XP_001353216.2">
    <property type="nucleotide sequence ID" value="XM_001353180.4"/>
</dbReference>
<keyword evidence="7" id="KW-1015">Disulfide bond</keyword>
<keyword evidence="5" id="KW-0720">Serine protease</keyword>
<dbReference type="AlphaFoldDB" id="Q2M157"/>
<dbReference type="Pfam" id="PF00089">
    <property type="entry name" value="Trypsin"/>
    <property type="match status" value="1"/>
</dbReference>
<evidence type="ECO:0000256" key="7">
    <source>
        <dbReference type="ARBA" id="ARBA00023157"/>
    </source>
</evidence>
<dbReference type="InterPro" id="IPR018114">
    <property type="entry name" value="TRYPSIN_HIS"/>
</dbReference>
<accession>Q2M157</accession>
<name>Q2M157_DROPS</name>
<dbReference type="PANTHER" id="PTHR24276">
    <property type="entry name" value="POLYSERASE-RELATED"/>
    <property type="match status" value="1"/>
</dbReference>
<dbReference type="PRINTS" id="PR00722">
    <property type="entry name" value="CHYMOTRYPSIN"/>
</dbReference>
<keyword evidence="4" id="KW-0378">Hydrolase</keyword>
<protein>
    <submittedName>
        <fullName evidence="9">Seminase-like</fullName>
    </submittedName>
</protein>
<dbReference type="Bgee" id="FBgn0070474">
    <property type="expression patterns" value="Expressed in male reproductive system and 1 other cell type or tissue"/>
</dbReference>
<dbReference type="SMR" id="Q2M157"/>
<dbReference type="FunFam" id="2.40.10.10:FF:000034">
    <property type="entry name" value="Eupolytin"/>
    <property type="match status" value="1"/>
</dbReference>
<dbReference type="InterPro" id="IPR043504">
    <property type="entry name" value="Peptidase_S1_PA_chymotrypsin"/>
</dbReference>
<dbReference type="PROSITE" id="PS50240">
    <property type="entry name" value="TRYPSIN_DOM"/>
    <property type="match status" value="1"/>
</dbReference>
<keyword evidence="3" id="KW-0732">Signal</keyword>
<gene>
    <name evidence="9" type="primary">LOC4813400</name>
</gene>
<comment type="similarity">
    <text evidence="1">Belongs to the peptidase S1 family.</text>
</comment>
<evidence type="ECO:0000313" key="8">
    <source>
        <dbReference type="Proteomes" id="UP000001819"/>
    </source>
</evidence>
<evidence type="ECO:0000256" key="6">
    <source>
        <dbReference type="ARBA" id="ARBA00023145"/>
    </source>
</evidence>
<dbReference type="eggNOG" id="KOG3627">
    <property type="taxonomic scope" value="Eukaryota"/>
</dbReference>
<dbReference type="InterPro" id="IPR001314">
    <property type="entry name" value="Peptidase_S1A"/>
</dbReference>
<accession>A0A6I8UC95</accession>
<dbReference type="GO" id="GO:0006508">
    <property type="term" value="P:proteolysis"/>
    <property type="evidence" value="ECO:0007669"/>
    <property type="project" value="UniProtKB-KW"/>
</dbReference>
<evidence type="ECO:0000256" key="1">
    <source>
        <dbReference type="ARBA" id="ARBA00007664"/>
    </source>
</evidence>
<dbReference type="InterPro" id="IPR050430">
    <property type="entry name" value="Peptidase_S1"/>
</dbReference>
<dbReference type="InterPro" id="IPR009003">
    <property type="entry name" value="Peptidase_S1_PA"/>
</dbReference>
<dbReference type="HOGENOM" id="CLU_006842_7_1_1"/>